<dbReference type="GO" id="GO:0140359">
    <property type="term" value="F:ABC-type transporter activity"/>
    <property type="evidence" value="ECO:0007669"/>
    <property type="project" value="InterPro"/>
</dbReference>
<evidence type="ECO:0000313" key="9">
    <source>
        <dbReference type="EMBL" id="GFO27735.1"/>
    </source>
</evidence>
<reference evidence="9 10" key="1">
    <citation type="journal article" date="2021" name="Elife">
        <title>Chloroplast acquisition without the gene transfer in kleptoplastic sea slugs, Plakobranchus ocellatus.</title>
        <authorList>
            <person name="Maeda T."/>
            <person name="Takahashi S."/>
            <person name="Yoshida T."/>
            <person name="Shimamura S."/>
            <person name="Takaki Y."/>
            <person name="Nagai Y."/>
            <person name="Toyoda A."/>
            <person name="Suzuki Y."/>
            <person name="Arimoto A."/>
            <person name="Ishii H."/>
            <person name="Satoh N."/>
            <person name="Nishiyama T."/>
            <person name="Hasebe M."/>
            <person name="Maruyama T."/>
            <person name="Minagawa J."/>
            <person name="Obokata J."/>
            <person name="Shigenobu S."/>
        </authorList>
    </citation>
    <scope>NUCLEOTIDE SEQUENCE [LARGE SCALE GENOMIC DNA]</scope>
</reference>
<evidence type="ECO:0000256" key="7">
    <source>
        <dbReference type="SAM" id="Phobius"/>
    </source>
</evidence>
<keyword evidence="3 7" id="KW-0812">Transmembrane</keyword>
<name>A0AAV4C8L0_9GAST</name>
<keyword evidence="9" id="KW-0067">ATP-binding</keyword>
<feature type="transmembrane region" description="Helical" evidence="7">
    <location>
        <begin position="177"/>
        <end position="193"/>
    </location>
</feature>
<proteinExistence type="predicted"/>
<dbReference type="AlphaFoldDB" id="A0AAV4C8L0"/>
<evidence type="ECO:0000256" key="1">
    <source>
        <dbReference type="ARBA" id="ARBA00004141"/>
    </source>
</evidence>
<keyword evidence="9" id="KW-0547">Nucleotide-binding</keyword>
<organism evidence="9 10">
    <name type="scientific">Plakobranchus ocellatus</name>
    <dbReference type="NCBI Taxonomy" id="259542"/>
    <lineage>
        <taxon>Eukaryota</taxon>
        <taxon>Metazoa</taxon>
        <taxon>Spiralia</taxon>
        <taxon>Lophotrochozoa</taxon>
        <taxon>Mollusca</taxon>
        <taxon>Gastropoda</taxon>
        <taxon>Heterobranchia</taxon>
        <taxon>Euthyneura</taxon>
        <taxon>Panpulmonata</taxon>
        <taxon>Sacoglossa</taxon>
        <taxon>Placobranchoidea</taxon>
        <taxon>Plakobranchidae</taxon>
        <taxon>Plakobranchus</taxon>
    </lineage>
</organism>
<feature type="domain" description="ABC-2 type transporter transmembrane" evidence="8">
    <location>
        <begin position="65"/>
        <end position="194"/>
    </location>
</feature>
<dbReference type="PANTHER" id="PTHR19229:SF36">
    <property type="entry name" value="ATP-BINDING CASSETTE SUB-FAMILY A MEMBER 2"/>
    <property type="match status" value="1"/>
</dbReference>
<comment type="subcellular location">
    <subcellularLocation>
        <location evidence="1">Membrane</location>
        <topology evidence="1">Multi-pass membrane protein</topology>
    </subcellularLocation>
</comment>
<dbReference type="Pfam" id="PF12698">
    <property type="entry name" value="ABC2_membrane_3"/>
    <property type="match status" value="1"/>
</dbReference>
<feature type="transmembrane region" description="Helical" evidence="7">
    <location>
        <begin position="152"/>
        <end position="170"/>
    </location>
</feature>
<feature type="transmembrane region" description="Helical" evidence="7">
    <location>
        <begin position="68"/>
        <end position="90"/>
    </location>
</feature>
<evidence type="ECO:0000256" key="5">
    <source>
        <dbReference type="ARBA" id="ARBA00022989"/>
    </source>
</evidence>
<dbReference type="Proteomes" id="UP000735302">
    <property type="component" value="Unassembled WGS sequence"/>
</dbReference>
<evidence type="ECO:0000256" key="3">
    <source>
        <dbReference type="ARBA" id="ARBA00022692"/>
    </source>
</evidence>
<accession>A0AAV4C8L0</accession>
<evidence type="ECO:0000256" key="4">
    <source>
        <dbReference type="ARBA" id="ARBA00022737"/>
    </source>
</evidence>
<dbReference type="PANTHER" id="PTHR19229">
    <property type="entry name" value="ATP-BINDING CASSETTE TRANSPORTER SUBFAMILY A ABCA"/>
    <property type="match status" value="1"/>
</dbReference>
<dbReference type="EMBL" id="BLXT01005946">
    <property type="protein sequence ID" value="GFO27735.1"/>
    <property type="molecule type" value="Genomic_DNA"/>
</dbReference>
<dbReference type="GO" id="GO:0005319">
    <property type="term" value="F:lipid transporter activity"/>
    <property type="evidence" value="ECO:0007669"/>
    <property type="project" value="TreeGrafter"/>
</dbReference>
<keyword evidence="10" id="KW-1185">Reference proteome</keyword>
<dbReference type="InterPro" id="IPR026082">
    <property type="entry name" value="ABCA"/>
</dbReference>
<dbReference type="GO" id="GO:0005524">
    <property type="term" value="F:ATP binding"/>
    <property type="evidence" value="ECO:0007669"/>
    <property type="project" value="UniProtKB-KW"/>
</dbReference>
<keyword evidence="4" id="KW-0677">Repeat</keyword>
<evidence type="ECO:0000259" key="8">
    <source>
        <dbReference type="Pfam" id="PF12698"/>
    </source>
</evidence>
<dbReference type="InterPro" id="IPR013525">
    <property type="entry name" value="ABC2_TM"/>
</dbReference>
<keyword evidence="6 7" id="KW-0472">Membrane</keyword>
<feature type="transmembrane region" description="Helical" evidence="7">
    <location>
        <begin position="111"/>
        <end position="132"/>
    </location>
</feature>
<evidence type="ECO:0000256" key="2">
    <source>
        <dbReference type="ARBA" id="ARBA00022448"/>
    </source>
</evidence>
<keyword evidence="5 7" id="KW-1133">Transmembrane helix</keyword>
<comment type="caution">
    <text evidence="9">The sequence shown here is derived from an EMBL/GenBank/DDBJ whole genome shotgun (WGS) entry which is preliminary data.</text>
</comment>
<evidence type="ECO:0000313" key="10">
    <source>
        <dbReference type="Proteomes" id="UP000735302"/>
    </source>
</evidence>
<keyword evidence="2" id="KW-0813">Transport</keyword>
<feature type="transmembrane region" description="Helical" evidence="7">
    <location>
        <begin position="208"/>
        <end position="228"/>
    </location>
</feature>
<protein>
    <submittedName>
        <fullName evidence="9">ATP-binding cassette sub-family a member 3</fullName>
    </submittedName>
</protein>
<evidence type="ECO:0000256" key="6">
    <source>
        <dbReference type="ARBA" id="ARBA00023136"/>
    </source>
</evidence>
<dbReference type="GO" id="GO:0016020">
    <property type="term" value="C:membrane"/>
    <property type="evidence" value="ECO:0007669"/>
    <property type="project" value="UniProtKB-SubCell"/>
</dbReference>
<sequence length="314" mass="35045">MRPSIQHDPDYIGLGIVHLQALVGEALAKYWLLKDGRDPDTIRFGAYLQRMAYPPYFYDPMIEVLQSFLPHFLILSFILSIIINTKYLVYEKESKLKESMKLMGLQASVHWLSWFITFAIYLIPSLAIYALLLSLDTGYHGRVLPKTDPTVFFAFLLCYGIALITFSFMVSTFVQTANVGAALGGILFYSFYIPSNSLKPSVGKGKKLVAGLFFNTAMALGANFISFYEAIDQSSQEPEQSQGSNFLLRSLVLLGGGAEWRHSRSGLQCASGEDNIPNNTIVLTFDSPKLPSRIHAGYLTLDLEPYVLLHDGLL</sequence>
<gene>
    <name evidence="9" type="ORF">PoB_005424000</name>
</gene>